<evidence type="ECO:0000313" key="2">
    <source>
        <dbReference type="EMBL" id="SVB18012.1"/>
    </source>
</evidence>
<proteinExistence type="predicted"/>
<dbReference type="CDD" id="cd16027">
    <property type="entry name" value="SGSH"/>
    <property type="match status" value="1"/>
</dbReference>
<dbReference type="PANTHER" id="PTHR43751">
    <property type="entry name" value="SULFATASE"/>
    <property type="match status" value="1"/>
</dbReference>
<dbReference type="EMBL" id="UINC01031639">
    <property type="protein sequence ID" value="SVB18012.1"/>
    <property type="molecule type" value="Genomic_DNA"/>
</dbReference>
<evidence type="ECO:0000259" key="1">
    <source>
        <dbReference type="Pfam" id="PF00884"/>
    </source>
</evidence>
<dbReference type="SUPFAM" id="SSF53649">
    <property type="entry name" value="Alkaline phosphatase-like"/>
    <property type="match status" value="1"/>
</dbReference>
<dbReference type="InterPro" id="IPR052701">
    <property type="entry name" value="GAG_Ulvan_Degrading_Sulfatases"/>
</dbReference>
<organism evidence="2">
    <name type="scientific">marine metagenome</name>
    <dbReference type="NCBI Taxonomy" id="408172"/>
    <lineage>
        <taxon>unclassified sequences</taxon>
        <taxon>metagenomes</taxon>
        <taxon>ecological metagenomes</taxon>
    </lineage>
</organism>
<dbReference type="Pfam" id="PF00884">
    <property type="entry name" value="Sulfatase"/>
    <property type="match status" value="1"/>
</dbReference>
<reference evidence="2" key="1">
    <citation type="submission" date="2018-05" db="EMBL/GenBank/DDBJ databases">
        <authorList>
            <person name="Lanie J.A."/>
            <person name="Ng W.-L."/>
            <person name="Kazmierczak K.M."/>
            <person name="Andrzejewski T.M."/>
            <person name="Davidsen T.M."/>
            <person name="Wayne K.J."/>
            <person name="Tettelin H."/>
            <person name="Glass J.I."/>
            <person name="Rusch D."/>
            <person name="Podicherti R."/>
            <person name="Tsui H.-C.T."/>
            <person name="Winkler M.E."/>
        </authorList>
    </citation>
    <scope>NUCLEOTIDE SEQUENCE</scope>
</reference>
<sequence>MINRIFSFLVVLALSPLSGAAAKKPNILFAFADDWGRQASIYAKVEGAGGISDVVKTPNFDKLAGEGVLFTNASVNAPSCTPCRSAILSGRNFWETGRGAILQGAVWDEKIPTWPLLLRDSGYHIGKTYKVWSPGSPRDAGYGGQAHSFRKAGQNFRRFSQHVSSRMSNGVAMEKAKEELYQEARQNFKSFIDKRKKGQPFAYWFGPTNVHRTWIKGSGKKLWGIDPDDLNGKMPAFLPDVHEVRQDVADYLGEIAAFDAGLGILIEELKKLGEYENTIIVVSGDHGAPGFPHGKCNLYDFGTRVCLAIAGPGVKGGRVVHDFVGLPDLAPTFLEAGKVDVPKGMSFRSLWKVLKSKKEGWVDPSRDAVYTGRERHVYTARPGYLPYPQRAIRTKDFQLVINFRPDRWPIGNPYLLDTPKEPGFALLESQTPITLADEDAGPTKAWIVTNRKDPKVKPFFDNAYGKRPREELFDMRKDPDQMKNVASDPAYAETLKKLRTRLMNYLRETNDPRLVEDGKFFETPPMAGPVPGR</sequence>
<dbReference type="Gene3D" id="3.40.720.10">
    <property type="entry name" value="Alkaline Phosphatase, subunit A"/>
    <property type="match status" value="1"/>
</dbReference>
<accession>A0A382BWW1</accession>
<name>A0A382BWW1_9ZZZZ</name>
<feature type="domain" description="Sulfatase N-terminal" evidence="1">
    <location>
        <begin position="25"/>
        <end position="336"/>
    </location>
</feature>
<dbReference type="PANTHER" id="PTHR43751:SF1">
    <property type="entry name" value="SULFATASE ATSG-RELATED"/>
    <property type="match status" value="1"/>
</dbReference>
<protein>
    <recommendedName>
        <fullName evidence="1">Sulfatase N-terminal domain-containing protein</fullName>
    </recommendedName>
</protein>
<gene>
    <name evidence="2" type="ORF">METZ01_LOCUS170866</name>
</gene>
<dbReference type="AlphaFoldDB" id="A0A382BWW1"/>
<dbReference type="InterPro" id="IPR017850">
    <property type="entry name" value="Alkaline_phosphatase_core_sf"/>
</dbReference>
<dbReference type="InterPro" id="IPR000917">
    <property type="entry name" value="Sulfatase_N"/>
</dbReference>